<keyword evidence="2" id="KW-1185">Reference proteome</keyword>
<evidence type="ECO:0000313" key="2">
    <source>
        <dbReference type="Proteomes" id="UP000286921"/>
    </source>
</evidence>
<sequence length="313" mass="35627">MVDLHINAPWAYESVVQLLDGVGGHDQEAVFLCGYVISNVKQSRQSDRVGGLFVTEQVWGKFDRTAAFASRPLFPCDNPNRIDYVVTNIQNRPIYSEASLRNFERYTVDNFVEKAIEALKDDERLRHEFGIQGRVTFLIAQTRMEEAEEGERGAARRHRRDGTARRRNRRAGQFCVHLVADGRQIPVYTVESKAPHKVPNPELVAANPEELEQRLQELVREVEQDAEKAELLLSTFFPLLPEIQPEAAQERHQKPRLPQADRLSPEELRAAVMRASPWKAPGRDGLSMGVWQKIWEAISDPVLGIFEGLIRLG</sequence>
<accession>A0A401KYQ7</accession>
<dbReference type="EMBL" id="BDHI01000017">
    <property type="protein sequence ID" value="GCB24371.1"/>
    <property type="molecule type" value="Genomic_DNA"/>
</dbReference>
<organism evidence="1 2">
    <name type="scientific">Aspergillus awamori</name>
    <name type="common">Black koji mold</name>
    <dbReference type="NCBI Taxonomy" id="105351"/>
    <lineage>
        <taxon>Eukaryota</taxon>
        <taxon>Fungi</taxon>
        <taxon>Dikarya</taxon>
        <taxon>Ascomycota</taxon>
        <taxon>Pezizomycotina</taxon>
        <taxon>Eurotiomycetes</taxon>
        <taxon>Eurotiomycetidae</taxon>
        <taxon>Eurotiales</taxon>
        <taxon>Aspergillaceae</taxon>
        <taxon>Aspergillus</taxon>
    </lineage>
</organism>
<evidence type="ECO:0000313" key="1">
    <source>
        <dbReference type="EMBL" id="GCB24371.1"/>
    </source>
</evidence>
<dbReference type="STRING" id="105351.A0A401KYQ7"/>
<protein>
    <submittedName>
        <fullName evidence="1">Uncharacterized protein</fullName>
    </submittedName>
</protein>
<dbReference type="Proteomes" id="UP000286921">
    <property type="component" value="Unassembled WGS sequence"/>
</dbReference>
<reference evidence="1 2" key="1">
    <citation type="submission" date="2016-09" db="EMBL/GenBank/DDBJ databases">
        <title>Aspergillus awamori IFM 58123T.</title>
        <authorList>
            <person name="Kusuya Y."/>
            <person name="Shimizu M."/>
            <person name="Takahashi H."/>
            <person name="Yaguchi T."/>
        </authorList>
    </citation>
    <scope>NUCLEOTIDE SEQUENCE [LARGE SCALE GENOMIC DNA]</scope>
    <source>
        <strain evidence="1 2">IFM 58123</strain>
    </source>
</reference>
<proteinExistence type="predicted"/>
<name>A0A401KYQ7_ASPAW</name>
<comment type="caution">
    <text evidence="1">The sequence shown here is derived from an EMBL/GenBank/DDBJ whole genome shotgun (WGS) entry which is preliminary data.</text>
</comment>
<gene>
    <name evidence="1" type="ORF">AAWM_07256</name>
</gene>
<dbReference type="AlphaFoldDB" id="A0A401KYQ7"/>